<evidence type="ECO:0000256" key="2">
    <source>
        <dbReference type="ARBA" id="ARBA00010617"/>
    </source>
</evidence>
<dbReference type="PANTHER" id="PTHR46300:SF7">
    <property type="entry name" value="P450, PUTATIVE (EUROFUNG)-RELATED"/>
    <property type="match status" value="1"/>
</dbReference>
<keyword evidence="11" id="KW-1185">Reference proteome</keyword>
<dbReference type="PANTHER" id="PTHR46300">
    <property type="entry name" value="P450, PUTATIVE (EUROFUNG)-RELATED-RELATED"/>
    <property type="match status" value="1"/>
</dbReference>
<dbReference type="GO" id="GO:0020037">
    <property type="term" value="F:heme binding"/>
    <property type="evidence" value="ECO:0007669"/>
    <property type="project" value="InterPro"/>
</dbReference>
<keyword evidence="5 9" id="KW-0560">Oxidoreductase</keyword>
<evidence type="ECO:0000256" key="3">
    <source>
        <dbReference type="ARBA" id="ARBA00022617"/>
    </source>
</evidence>
<dbReference type="EMBL" id="MU004188">
    <property type="protein sequence ID" value="KAF2496130.1"/>
    <property type="molecule type" value="Genomic_DNA"/>
</dbReference>
<dbReference type="InterPro" id="IPR017972">
    <property type="entry name" value="Cyt_P450_CS"/>
</dbReference>
<dbReference type="InterPro" id="IPR036396">
    <property type="entry name" value="Cyt_P450_sf"/>
</dbReference>
<dbReference type="SUPFAM" id="SSF48264">
    <property type="entry name" value="Cytochrome P450"/>
    <property type="match status" value="1"/>
</dbReference>
<evidence type="ECO:0000256" key="9">
    <source>
        <dbReference type="RuleBase" id="RU000461"/>
    </source>
</evidence>
<dbReference type="GO" id="GO:0004497">
    <property type="term" value="F:monooxygenase activity"/>
    <property type="evidence" value="ECO:0007669"/>
    <property type="project" value="UniProtKB-KW"/>
</dbReference>
<evidence type="ECO:0000256" key="1">
    <source>
        <dbReference type="ARBA" id="ARBA00001971"/>
    </source>
</evidence>
<gene>
    <name evidence="10" type="ORF">BU16DRAFT_485581</name>
</gene>
<dbReference type="InterPro" id="IPR002401">
    <property type="entry name" value="Cyt_P450_E_grp-I"/>
</dbReference>
<evidence type="ECO:0000256" key="5">
    <source>
        <dbReference type="ARBA" id="ARBA00023002"/>
    </source>
</evidence>
<dbReference type="InterPro" id="IPR001128">
    <property type="entry name" value="Cyt_P450"/>
</dbReference>
<name>A0A6A6QW79_9PEZI</name>
<dbReference type="InterPro" id="IPR050364">
    <property type="entry name" value="Cytochrome_P450_fung"/>
</dbReference>
<protein>
    <submittedName>
        <fullName evidence="10">Putative cytochrome P450 oxidoreductase OrdA-like protein</fullName>
    </submittedName>
</protein>
<evidence type="ECO:0000313" key="11">
    <source>
        <dbReference type="Proteomes" id="UP000799750"/>
    </source>
</evidence>
<evidence type="ECO:0000256" key="8">
    <source>
        <dbReference type="PIRSR" id="PIRSR602401-1"/>
    </source>
</evidence>
<dbReference type="AlphaFoldDB" id="A0A6A6QW79"/>
<evidence type="ECO:0000256" key="7">
    <source>
        <dbReference type="ARBA" id="ARBA00023033"/>
    </source>
</evidence>
<comment type="similarity">
    <text evidence="2 9">Belongs to the cytochrome P450 family.</text>
</comment>
<proteinExistence type="inferred from homology"/>
<dbReference type="PROSITE" id="PS00086">
    <property type="entry name" value="CYTOCHROME_P450"/>
    <property type="match status" value="1"/>
</dbReference>
<dbReference type="Gene3D" id="1.10.630.10">
    <property type="entry name" value="Cytochrome P450"/>
    <property type="match status" value="1"/>
</dbReference>
<keyword evidence="6 8" id="KW-0408">Iron</keyword>
<dbReference type="PRINTS" id="PR00463">
    <property type="entry name" value="EP450I"/>
</dbReference>
<dbReference type="Pfam" id="PF00067">
    <property type="entry name" value="p450"/>
    <property type="match status" value="1"/>
</dbReference>
<reference evidence="10" key="1">
    <citation type="journal article" date="2020" name="Stud. Mycol.">
        <title>101 Dothideomycetes genomes: a test case for predicting lifestyles and emergence of pathogens.</title>
        <authorList>
            <person name="Haridas S."/>
            <person name="Albert R."/>
            <person name="Binder M."/>
            <person name="Bloem J."/>
            <person name="Labutti K."/>
            <person name="Salamov A."/>
            <person name="Andreopoulos B."/>
            <person name="Baker S."/>
            <person name="Barry K."/>
            <person name="Bills G."/>
            <person name="Bluhm B."/>
            <person name="Cannon C."/>
            <person name="Castanera R."/>
            <person name="Culley D."/>
            <person name="Daum C."/>
            <person name="Ezra D."/>
            <person name="Gonzalez J."/>
            <person name="Henrissat B."/>
            <person name="Kuo A."/>
            <person name="Liang C."/>
            <person name="Lipzen A."/>
            <person name="Lutzoni F."/>
            <person name="Magnuson J."/>
            <person name="Mondo S."/>
            <person name="Nolan M."/>
            <person name="Ohm R."/>
            <person name="Pangilinan J."/>
            <person name="Park H.-J."/>
            <person name="Ramirez L."/>
            <person name="Alfaro M."/>
            <person name="Sun H."/>
            <person name="Tritt A."/>
            <person name="Yoshinaga Y."/>
            <person name="Zwiers L.-H."/>
            <person name="Turgeon B."/>
            <person name="Goodwin S."/>
            <person name="Spatafora J."/>
            <person name="Crous P."/>
            <person name="Grigoriev I."/>
        </authorList>
    </citation>
    <scope>NUCLEOTIDE SEQUENCE</scope>
    <source>
        <strain evidence="10">CBS 269.34</strain>
    </source>
</reference>
<evidence type="ECO:0000256" key="6">
    <source>
        <dbReference type="ARBA" id="ARBA00023004"/>
    </source>
</evidence>
<keyword evidence="7 9" id="KW-0503">Monooxygenase</keyword>
<evidence type="ECO:0000256" key="4">
    <source>
        <dbReference type="ARBA" id="ARBA00022723"/>
    </source>
</evidence>
<dbReference type="GO" id="GO:0005506">
    <property type="term" value="F:iron ion binding"/>
    <property type="evidence" value="ECO:0007669"/>
    <property type="project" value="InterPro"/>
</dbReference>
<sequence length="525" mass="58758">MALSILTLIVGGFFILFAVSILSRSKNASKPQLPPGPRGFPLVGNLNDLPKPGVLEAHHWLKHKYLYGPISSVTVMGQTLVILNEPRLAFELMEKRSAIHSSRPRQVFAGEMVGWEDSIGLSAYNHRFRTYRKNMSRIIGSKGLASQFNALQEAEVGHFLLHVLAKPRDLIEHIRKEAGTVILKIAYGYTAESHKKDPLIEMAGDAMENFGRAAVPGAFMVDIMPFLKHVPDWFPGTGFKQTAREWGTALTDVTEKPYAFVKHQMTQGQENGSFLSQLLEQGDSGAEEKLTNKWSPMSLYTAGMDTTVSSISCFFLAMTVFPEVQKKAQKELDRVIGSERLPTCADREQLPYIDATVKEVLRWHPVAPMGLPHTSTKDDVCEGYFIPKGSMLFANVWHFTHDPEVYPDPTAFKPERFLASDGHVPEPDPRDFVFGFGRRICPGKILAENAIFLNIAQTLAVFNISKSVKNGKEVEPVIEFEPGVISQPAPFENLIKPRSPRHEQLIRSIEEVYPWQKSDSEMLAL</sequence>
<dbReference type="GO" id="GO:0016705">
    <property type="term" value="F:oxidoreductase activity, acting on paired donors, with incorporation or reduction of molecular oxygen"/>
    <property type="evidence" value="ECO:0007669"/>
    <property type="project" value="InterPro"/>
</dbReference>
<organism evidence="10 11">
    <name type="scientific">Lophium mytilinum</name>
    <dbReference type="NCBI Taxonomy" id="390894"/>
    <lineage>
        <taxon>Eukaryota</taxon>
        <taxon>Fungi</taxon>
        <taxon>Dikarya</taxon>
        <taxon>Ascomycota</taxon>
        <taxon>Pezizomycotina</taxon>
        <taxon>Dothideomycetes</taxon>
        <taxon>Pleosporomycetidae</taxon>
        <taxon>Mytilinidiales</taxon>
        <taxon>Mytilinidiaceae</taxon>
        <taxon>Lophium</taxon>
    </lineage>
</organism>
<feature type="binding site" description="axial binding residue" evidence="8">
    <location>
        <position position="441"/>
    </location>
    <ligand>
        <name>heme</name>
        <dbReference type="ChEBI" id="CHEBI:30413"/>
    </ligand>
    <ligandPart>
        <name>Fe</name>
        <dbReference type="ChEBI" id="CHEBI:18248"/>
    </ligandPart>
</feature>
<keyword evidence="4 8" id="KW-0479">Metal-binding</keyword>
<dbReference type="Proteomes" id="UP000799750">
    <property type="component" value="Unassembled WGS sequence"/>
</dbReference>
<dbReference type="OrthoDB" id="2789670at2759"/>
<accession>A0A6A6QW79</accession>
<comment type="cofactor">
    <cofactor evidence="1 8">
        <name>heme</name>
        <dbReference type="ChEBI" id="CHEBI:30413"/>
    </cofactor>
</comment>
<evidence type="ECO:0000313" key="10">
    <source>
        <dbReference type="EMBL" id="KAF2496130.1"/>
    </source>
</evidence>
<keyword evidence="3 8" id="KW-0349">Heme</keyword>
<dbReference type="CDD" id="cd11065">
    <property type="entry name" value="CYP64-like"/>
    <property type="match status" value="1"/>
</dbReference>
<dbReference type="PRINTS" id="PR00385">
    <property type="entry name" value="P450"/>
</dbReference>